<dbReference type="Pfam" id="PF21088">
    <property type="entry name" value="MS_channel_1st"/>
    <property type="match status" value="1"/>
</dbReference>
<feature type="transmembrane region" description="Helical" evidence="7">
    <location>
        <begin position="41"/>
        <end position="63"/>
    </location>
</feature>
<feature type="domain" description="Mechanosensitive ion channel MscS" evidence="8">
    <location>
        <begin position="142"/>
        <end position="206"/>
    </location>
</feature>
<feature type="transmembrane region" description="Helical" evidence="7">
    <location>
        <begin position="106"/>
        <end position="135"/>
    </location>
</feature>
<accession>A0A1G9HKR5</accession>
<comment type="caution">
    <text evidence="11">The sequence shown here is derived from an EMBL/GenBank/DDBJ whole genome shotgun (WGS) entry which is preliminary data.</text>
</comment>
<evidence type="ECO:0000256" key="1">
    <source>
        <dbReference type="ARBA" id="ARBA00004651"/>
    </source>
</evidence>
<dbReference type="PANTHER" id="PTHR30460">
    <property type="entry name" value="MODERATE CONDUCTANCE MECHANOSENSITIVE CHANNEL YBIO"/>
    <property type="match status" value="1"/>
</dbReference>
<dbReference type="Proteomes" id="UP001268896">
    <property type="component" value="Unassembled WGS sequence"/>
</dbReference>
<evidence type="ECO:0000313" key="10">
    <source>
        <dbReference type="EMBL" id="MDT2966191.1"/>
    </source>
</evidence>
<dbReference type="InterPro" id="IPR049142">
    <property type="entry name" value="MS_channel_1st"/>
</dbReference>
<gene>
    <name evidence="11" type="ORF">DW084_03385</name>
    <name evidence="10" type="ORF">P7I32_16570</name>
</gene>
<comment type="similarity">
    <text evidence="2">Belongs to the MscS (TC 1.A.23) family.</text>
</comment>
<evidence type="ECO:0000259" key="9">
    <source>
        <dbReference type="Pfam" id="PF21088"/>
    </source>
</evidence>
<protein>
    <submittedName>
        <fullName evidence="11">Mechanosensitive ion channel family protein</fullName>
    </submittedName>
</protein>
<proteinExistence type="inferred from homology"/>
<dbReference type="Gene3D" id="3.30.70.100">
    <property type="match status" value="1"/>
</dbReference>
<dbReference type="InterPro" id="IPR010920">
    <property type="entry name" value="LSM_dom_sf"/>
</dbReference>
<dbReference type="SUPFAM" id="SSF82861">
    <property type="entry name" value="Mechanosensitive channel protein MscS (YggB), transmembrane region"/>
    <property type="match status" value="1"/>
</dbReference>
<name>A0A1G9HKR5_ENTCA</name>
<dbReference type="EMBL" id="QRMZ01000003">
    <property type="protein sequence ID" value="RHK07719.1"/>
    <property type="molecule type" value="Genomic_DNA"/>
</dbReference>
<evidence type="ECO:0000256" key="6">
    <source>
        <dbReference type="ARBA" id="ARBA00023136"/>
    </source>
</evidence>
<dbReference type="InterPro" id="IPR023408">
    <property type="entry name" value="MscS_beta-dom_sf"/>
</dbReference>
<dbReference type="SUPFAM" id="SSF82689">
    <property type="entry name" value="Mechanosensitive channel protein MscS (YggB), C-terminal domain"/>
    <property type="match status" value="1"/>
</dbReference>
<reference evidence="10" key="2">
    <citation type="submission" date="2023-03" db="EMBL/GenBank/DDBJ databases">
        <authorList>
            <person name="Shen W."/>
            <person name="Cai J."/>
        </authorList>
    </citation>
    <scope>NUCLEOTIDE SEQUENCE</scope>
    <source>
        <strain evidence="10">K72-2</strain>
    </source>
</reference>
<organism evidence="11 12">
    <name type="scientific">Enterococcus casseliflavus</name>
    <name type="common">Enterococcus flavescens</name>
    <dbReference type="NCBI Taxonomy" id="37734"/>
    <lineage>
        <taxon>Bacteria</taxon>
        <taxon>Bacillati</taxon>
        <taxon>Bacillota</taxon>
        <taxon>Bacilli</taxon>
        <taxon>Lactobacillales</taxon>
        <taxon>Enterococcaceae</taxon>
        <taxon>Enterococcus</taxon>
    </lineage>
</organism>
<dbReference type="Proteomes" id="UP000286288">
    <property type="component" value="Unassembled WGS sequence"/>
</dbReference>
<dbReference type="PANTHER" id="PTHR30460:SF0">
    <property type="entry name" value="MODERATE CONDUCTANCE MECHANOSENSITIVE CHANNEL YBIO"/>
    <property type="match status" value="1"/>
</dbReference>
<dbReference type="SUPFAM" id="SSF50182">
    <property type="entry name" value="Sm-like ribonucleoproteins"/>
    <property type="match status" value="1"/>
</dbReference>
<dbReference type="OrthoDB" id="9809206at2"/>
<dbReference type="InterPro" id="IPR045276">
    <property type="entry name" value="YbiO_bact"/>
</dbReference>
<dbReference type="InterPro" id="IPR011066">
    <property type="entry name" value="MscS_channel_C_sf"/>
</dbReference>
<keyword evidence="5 7" id="KW-1133">Transmembrane helix</keyword>
<evidence type="ECO:0000313" key="12">
    <source>
        <dbReference type="Proteomes" id="UP000286288"/>
    </source>
</evidence>
<dbReference type="GeneID" id="15142269"/>
<evidence type="ECO:0000256" key="4">
    <source>
        <dbReference type="ARBA" id="ARBA00022692"/>
    </source>
</evidence>
<dbReference type="EMBL" id="JARQDV010000021">
    <property type="protein sequence ID" value="MDT2966191.1"/>
    <property type="molecule type" value="Genomic_DNA"/>
</dbReference>
<keyword evidence="4 7" id="KW-0812">Transmembrane</keyword>
<evidence type="ECO:0000256" key="7">
    <source>
        <dbReference type="SAM" id="Phobius"/>
    </source>
</evidence>
<keyword evidence="6 7" id="KW-0472">Membrane</keyword>
<dbReference type="Gene3D" id="1.10.287.1260">
    <property type="match status" value="1"/>
</dbReference>
<dbReference type="GO" id="GO:0008381">
    <property type="term" value="F:mechanosensitive monoatomic ion channel activity"/>
    <property type="evidence" value="ECO:0007669"/>
    <property type="project" value="InterPro"/>
</dbReference>
<dbReference type="InterPro" id="IPR006685">
    <property type="entry name" value="MscS_channel_2nd"/>
</dbReference>
<dbReference type="AlphaFoldDB" id="A0A1G9HKR5"/>
<dbReference type="GO" id="GO:0005886">
    <property type="term" value="C:plasma membrane"/>
    <property type="evidence" value="ECO:0007669"/>
    <property type="project" value="UniProtKB-SubCell"/>
</dbReference>
<keyword evidence="3" id="KW-1003">Cell membrane</keyword>
<feature type="domain" description="Mechanosensitive ion channel transmembrane helices 2/3" evidence="9">
    <location>
        <begin position="101"/>
        <end position="138"/>
    </location>
</feature>
<dbReference type="RefSeq" id="WP_015509767.1">
    <property type="nucleotide sequence ID" value="NZ_BJMG01000005.1"/>
</dbReference>
<dbReference type="InterPro" id="IPR011014">
    <property type="entry name" value="MscS_channel_TM-2"/>
</dbReference>
<evidence type="ECO:0000256" key="3">
    <source>
        <dbReference type="ARBA" id="ARBA00022475"/>
    </source>
</evidence>
<dbReference type="Gene3D" id="2.30.30.60">
    <property type="match status" value="1"/>
</dbReference>
<evidence type="ECO:0000259" key="8">
    <source>
        <dbReference type="Pfam" id="PF00924"/>
    </source>
</evidence>
<reference evidence="11 12" key="1">
    <citation type="submission" date="2018-08" db="EMBL/GenBank/DDBJ databases">
        <title>A genome reference for cultivated species of the human gut microbiota.</title>
        <authorList>
            <person name="Zou Y."/>
            <person name="Xue W."/>
            <person name="Luo G."/>
        </authorList>
    </citation>
    <scope>NUCLEOTIDE SEQUENCE [LARGE SCALE GENOMIC DNA]</scope>
    <source>
        <strain evidence="11 12">AF48-16</strain>
    </source>
</reference>
<evidence type="ECO:0000256" key="5">
    <source>
        <dbReference type="ARBA" id="ARBA00022989"/>
    </source>
</evidence>
<evidence type="ECO:0000313" key="11">
    <source>
        <dbReference type="EMBL" id="RHK07719.1"/>
    </source>
</evidence>
<sequence>MKQLLLAASTTDSSGSSITEPAAAQLNALQKWWASIDWESIIGLLIQKALMLLFLCILFGILLKISNMIIDRIYRSYEKKATFNVSRINTIHTLIRNTVHYTLGFFFVYALLSTIGVPVGSLLAGAGVVGVALGLGAQGFMNDLITGFFIITEQQINVGDYVRLTNLTLEGTVTAVGIRTVQLKSVDGTVHYIPNRNITTISNTSRANMQVVVDVRILPSEGLDEIRAIIEEVNEQIAQQHEEEIQTAPTVFGLVDLGNNNFAIRTTMYVTNGTQWKIKEEFLAASIDALTAKGYTIPNAPIVGI</sequence>
<evidence type="ECO:0000256" key="2">
    <source>
        <dbReference type="ARBA" id="ARBA00008017"/>
    </source>
</evidence>
<dbReference type="Pfam" id="PF00924">
    <property type="entry name" value="MS_channel_2nd"/>
    <property type="match status" value="1"/>
</dbReference>
<comment type="subcellular location">
    <subcellularLocation>
        <location evidence="1">Cell membrane</location>
        <topology evidence="1">Multi-pass membrane protein</topology>
    </subcellularLocation>
</comment>